<dbReference type="PANTHER" id="PTHR10353">
    <property type="entry name" value="GLYCOSYL HYDROLASE"/>
    <property type="match status" value="1"/>
</dbReference>
<dbReference type="OrthoDB" id="65569at2759"/>
<dbReference type="InterPro" id="IPR017853">
    <property type="entry name" value="GH"/>
</dbReference>
<comment type="similarity">
    <text evidence="1 4">Belongs to the glycosyl hydrolase 1 family.</text>
</comment>
<name>A0A8S1IZG1_9CHLO</name>
<dbReference type="EMBL" id="CAJHUC010001335">
    <property type="protein sequence ID" value="CAD7700751.1"/>
    <property type="molecule type" value="Genomic_DNA"/>
</dbReference>
<evidence type="ECO:0000313" key="5">
    <source>
        <dbReference type="EMBL" id="CAD7700751.1"/>
    </source>
</evidence>
<proteinExistence type="inferred from homology"/>
<dbReference type="Pfam" id="PF00232">
    <property type="entry name" value="Glyco_hydro_1"/>
    <property type="match status" value="1"/>
</dbReference>
<dbReference type="PANTHER" id="PTHR10353:SF36">
    <property type="entry name" value="LP05116P"/>
    <property type="match status" value="1"/>
</dbReference>
<evidence type="ECO:0000256" key="1">
    <source>
        <dbReference type="ARBA" id="ARBA00010838"/>
    </source>
</evidence>
<dbReference type="InterPro" id="IPR001360">
    <property type="entry name" value="Glyco_hydro_1"/>
</dbReference>
<evidence type="ECO:0000313" key="6">
    <source>
        <dbReference type="Proteomes" id="UP000708148"/>
    </source>
</evidence>
<dbReference type="InterPro" id="IPR033132">
    <property type="entry name" value="GH_1_N_CS"/>
</dbReference>
<dbReference type="PROSITE" id="PS00653">
    <property type="entry name" value="GLYCOSYL_HYDROL_F1_2"/>
    <property type="match status" value="1"/>
</dbReference>
<evidence type="ECO:0000256" key="3">
    <source>
        <dbReference type="ARBA" id="ARBA00023295"/>
    </source>
</evidence>
<evidence type="ECO:0000256" key="2">
    <source>
        <dbReference type="ARBA" id="ARBA00022801"/>
    </source>
</evidence>
<dbReference type="GO" id="GO:0008422">
    <property type="term" value="F:beta-glucosidase activity"/>
    <property type="evidence" value="ECO:0007669"/>
    <property type="project" value="TreeGrafter"/>
</dbReference>
<organism evidence="5 6">
    <name type="scientific">Ostreobium quekettii</name>
    <dbReference type="NCBI Taxonomy" id="121088"/>
    <lineage>
        <taxon>Eukaryota</taxon>
        <taxon>Viridiplantae</taxon>
        <taxon>Chlorophyta</taxon>
        <taxon>core chlorophytes</taxon>
        <taxon>Ulvophyceae</taxon>
        <taxon>TCBD clade</taxon>
        <taxon>Bryopsidales</taxon>
        <taxon>Ostreobineae</taxon>
        <taxon>Ostreobiaceae</taxon>
        <taxon>Ostreobium</taxon>
    </lineage>
</organism>
<gene>
    <name evidence="5" type="ORF">OSTQU699_LOCUS6110</name>
</gene>
<keyword evidence="6" id="KW-1185">Reference proteome</keyword>
<dbReference type="Proteomes" id="UP000708148">
    <property type="component" value="Unassembled WGS sequence"/>
</dbReference>
<keyword evidence="2" id="KW-0378">Hydrolase</keyword>
<sequence length="535" mass="60592">MVREIGGACGEPKARRFPAGFAWGSATSAYQVEGGWTEGGKGRSIWDSFAHTAGKIADGSDGDMADDQYHRFAEDVRLMAKMGLRHYRMSIAWTRIQPTGTGPANLEGVAFYNRVLDCLQEAGIEPWVTIYHWDLPLALQVERDGWLGGEYVINAYVEYARLCFHHFGDRVKRWITFNEPWCVSVVGFGTGEHAPGRNWQPQREPYIVAHNLLLAHAKAVKLYREQYKSWQEGIIGITMNSDWREPLPEDNPSRYMRNCEAAERTRQFFLGWFADPVYFGDYPQLMKVRLGDRLPAFTPVEKAMLKGSADFFGLNHYTTTYAADALPGMAVGFVSTESKADWVLVSDEEDDAPSSRDTDPVEVQSIYGWEKVHRHKKKTPSNVALGGWFTDCGTQWTCDKEWSMNDMGWAVVPWGLRKQLAWIQDRYSPPGGIIVTENGCACKEDDAASAKCDNQRVAYLHGYISEMHKAIVEDGVDCRGYFVWAFIDNFEWALGYSKRFGLHWVDYNTLERVPKESSKWYAKVIAANGLVPVDG</sequence>
<dbReference type="GO" id="GO:0005975">
    <property type="term" value="P:carbohydrate metabolic process"/>
    <property type="evidence" value="ECO:0007669"/>
    <property type="project" value="InterPro"/>
</dbReference>
<comment type="caution">
    <text evidence="5">The sequence shown here is derived from an EMBL/GenBank/DDBJ whole genome shotgun (WGS) entry which is preliminary data.</text>
</comment>
<dbReference type="AlphaFoldDB" id="A0A8S1IZG1"/>
<keyword evidence="3" id="KW-0326">Glycosidase</keyword>
<evidence type="ECO:0008006" key="7">
    <source>
        <dbReference type="Google" id="ProtNLM"/>
    </source>
</evidence>
<reference evidence="5" key="1">
    <citation type="submission" date="2020-12" db="EMBL/GenBank/DDBJ databases">
        <authorList>
            <person name="Iha C."/>
        </authorList>
    </citation>
    <scope>NUCLEOTIDE SEQUENCE</scope>
</reference>
<protein>
    <recommendedName>
        <fullName evidence="7">Beta-glucosidase</fullName>
    </recommendedName>
</protein>
<evidence type="ECO:0000256" key="4">
    <source>
        <dbReference type="RuleBase" id="RU003690"/>
    </source>
</evidence>
<dbReference type="PRINTS" id="PR00131">
    <property type="entry name" value="GLHYDRLASE1"/>
</dbReference>
<dbReference type="Gene3D" id="3.20.20.80">
    <property type="entry name" value="Glycosidases"/>
    <property type="match status" value="2"/>
</dbReference>
<dbReference type="SUPFAM" id="SSF51445">
    <property type="entry name" value="(Trans)glycosidases"/>
    <property type="match status" value="1"/>
</dbReference>
<accession>A0A8S1IZG1</accession>